<sequence>MERKKVLLTGGTAGIGRAISLLLAENGYTIFLIGRSEEKLEDLKKDIEERNLSEYFHFSLTDLTDLQAFEQQIRDWDASHGPFDVLINNAAIGFEGVCGKTMKEIEYLVSTNVLSYMWLAGFIGDRMIENKVEGEIMNIGSMSATTKDANSSGYVATKSGIRGFSEALRKEFNPENIRVTLIEPGLVGSDMQATTPAEEREKQKAMEMLEAEDIANIVLHVLQQPKRVDFCEIKIKPLKQII</sequence>
<dbReference type="EMBL" id="SMBZ01000036">
    <property type="protein sequence ID" value="TCV10171.1"/>
    <property type="molecule type" value="Genomic_DNA"/>
</dbReference>
<dbReference type="InterPro" id="IPR036291">
    <property type="entry name" value="NAD(P)-bd_dom_sf"/>
</dbReference>
<comment type="caution">
    <text evidence="4">The sequence shown here is derived from an EMBL/GenBank/DDBJ whole genome shotgun (WGS) entry which is preliminary data.</text>
</comment>
<evidence type="ECO:0000313" key="5">
    <source>
        <dbReference type="Proteomes" id="UP000295197"/>
    </source>
</evidence>
<evidence type="ECO:0000256" key="3">
    <source>
        <dbReference type="RuleBase" id="RU000363"/>
    </source>
</evidence>
<comment type="similarity">
    <text evidence="1 3">Belongs to the short-chain dehydrogenases/reductases (SDR) family.</text>
</comment>
<dbReference type="CDD" id="cd05233">
    <property type="entry name" value="SDR_c"/>
    <property type="match status" value="1"/>
</dbReference>
<evidence type="ECO:0000313" key="4">
    <source>
        <dbReference type="EMBL" id="TCV10171.1"/>
    </source>
</evidence>
<keyword evidence="5" id="KW-1185">Reference proteome</keyword>
<dbReference type="Proteomes" id="UP000295197">
    <property type="component" value="Unassembled WGS sequence"/>
</dbReference>
<dbReference type="GO" id="GO:0016491">
    <property type="term" value="F:oxidoreductase activity"/>
    <property type="evidence" value="ECO:0007669"/>
    <property type="project" value="UniProtKB-KW"/>
</dbReference>
<accession>A0A4V2VU19</accession>
<proteinExistence type="inferred from homology"/>
<dbReference type="PRINTS" id="PR00081">
    <property type="entry name" value="GDHRDH"/>
</dbReference>
<dbReference type="InterPro" id="IPR020904">
    <property type="entry name" value="Sc_DH/Rdtase_CS"/>
</dbReference>
<name>A0A4V2VU19_9SPHI</name>
<dbReference type="PANTHER" id="PTHR43115">
    <property type="entry name" value="DEHYDROGENASE/REDUCTASE SDR FAMILY MEMBER 11"/>
    <property type="match status" value="1"/>
</dbReference>
<dbReference type="InterPro" id="IPR002347">
    <property type="entry name" value="SDR_fam"/>
</dbReference>
<dbReference type="SUPFAM" id="SSF51735">
    <property type="entry name" value="NAD(P)-binding Rossmann-fold domains"/>
    <property type="match status" value="1"/>
</dbReference>
<dbReference type="PANTHER" id="PTHR43115:SF4">
    <property type="entry name" value="DEHYDROGENASE_REDUCTASE SDR FAMILY MEMBER 11"/>
    <property type="match status" value="1"/>
</dbReference>
<keyword evidence="2" id="KW-0560">Oxidoreductase</keyword>
<dbReference type="OrthoDB" id="658698at2"/>
<gene>
    <name evidence="4" type="ORF">EDC17_103616</name>
</gene>
<evidence type="ECO:0000256" key="1">
    <source>
        <dbReference type="ARBA" id="ARBA00006484"/>
    </source>
</evidence>
<dbReference type="PROSITE" id="PS00061">
    <property type="entry name" value="ADH_SHORT"/>
    <property type="match status" value="1"/>
</dbReference>
<protein>
    <submittedName>
        <fullName evidence="4">NADP-dependent 3-hydroxy acid dehydrogenase YdfG</fullName>
    </submittedName>
</protein>
<dbReference type="PRINTS" id="PR00080">
    <property type="entry name" value="SDRFAMILY"/>
</dbReference>
<evidence type="ECO:0000256" key="2">
    <source>
        <dbReference type="ARBA" id="ARBA00023002"/>
    </source>
</evidence>
<reference evidence="4 5" key="1">
    <citation type="submission" date="2019-03" db="EMBL/GenBank/DDBJ databases">
        <title>Genomic Encyclopedia of Type Strains, Phase IV (KMG-IV): sequencing the most valuable type-strain genomes for metagenomic binning, comparative biology and taxonomic classification.</title>
        <authorList>
            <person name="Goeker M."/>
        </authorList>
    </citation>
    <scope>NUCLEOTIDE SEQUENCE [LARGE SCALE GENOMIC DNA]</scope>
    <source>
        <strain evidence="4 5">DSM 22362</strain>
    </source>
</reference>
<dbReference type="Gene3D" id="3.40.50.720">
    <property type="entry name" value="NAD(P)-binding Rossmann-like Domain"/>
    <property type="match status" value="1"/>
</dbReference>
<dbReference type="AlphaFoldDB" id="A0A4V2VU19"/>
<dbReference type="Pfam" id="PF00106">
    <property type="entry name" value="adh_short"/>
    <property type="match status" value="1"/>
</dbReference>
<organism evidence="4 5">
    <name type="scientific">Sphingobacterium alimentarium</name>
    <dbReference type="NCBI Taxonomy" id="797292"/>
    <lineage>
        <taxon>Bacteria</taxon>
        <taxon>Pseudomonadati</taxon>
        <taxon>Bacteroidota</taxon>
        <taxon>Sphingobacteriia</taxon>
        <taxon>Sphingobacteriales</taxon>
        <taxon>Sphingobacteriaceae</taxon>
        <taxon>Sphingobacterium</taxon>
    </lineage>
</organism>
<dbReference type="RefSeq" id="WP_132778357.1">
    <property type="nucleotide sequence ID" value="NZ_SMBZ01000036.1"/>
</dbReference>